<reference evidence="1" key="2">
    <citation type="submission" date="2022-01" db="EMBL/GenBank/DDBJ databases">
        <authorList>
            <person name="Yamashiro T."/>
            <person name="Shiraishi A."/>
            <person name="Satake H."/>
            <person name="Nakayama K."/>
        </authorList>
    </citation>
    <scope>NUCLEOTIDE SEQUENCE</scope>
</reference>
<gene>
    <name evidence="1" type="ORF">Tco_0893369</name>
</gene>
<accession>A0ABQ5CBB9</accession>
<comment type="caution">
    <text evidence="1">The sequence shown here is derived from an EMBL/GenBank/DDBJ whole genome shotgun (WGS) entry which is preliminary data.</text>
</comment>
<reference evidence="1" key="1">
    <citation type="journal article" date="2022" name="Int. J. Mol. Sci.">
        <title>Draft Genome of Tanacetum Coccineum: Genomic Comparison of Closely Related Tanacetum-Family Plants.</title>
        <authorList>
            <person name="Yamashiro T."/>
            <person name="Shiraishi A."/>
            <person name="Nakayama K."/>
            <person name="Satake H."/>
        </authorList>
    </citation>
    <scope>NUCLEOTIDE SEQUENCE</scope>
</reference>
<organism evidence="1 2">
    <name type="scientific">Tanacetum coccineum</name>
    <dbReference type="NCBI Taxonomy" id="301880"/>
    <lineage>
        <taxon>Eukaryota</taxon>
        <taxon>Viridiplantae</taxon>
        <taxon>Streptophyta</taxon>
        <taxon>Embryophyta</taxon>
        <taxon>Tracheophyta</taxon>
        <taxon>Spermatophyta</taxon>
        <taxon>Magnoliopsida</taxon>
        <taxon>eudicotyledons</taxon>
        <taxon>Gunneridae</taxon>
        <taxon>Pentapetalae</taxon>
        <taxon>asterids</taxon>
        <taxon>campanulids</taxon>
        <taxon>Asterales</taxon>
        <taxon>Asteraceae</taxon>
        <taxon>Asteroideae</taxon>
        <taxon>Anthemideae</taxon>
        <taxon>Anthemidinae</taxon>
        <taxon>Tanacetum</taxon>
    </lineage>
</organism>
<protein>
    <recommendedName>
        <fullName evidence="3">Reverse transcriptase domain-containing protein</fullName>
    </recommendedName>
</protein>
<sequence>MDREVKSLKRNKIALVKVHWNSKRGPEFTWEHEDYMKSKYPLLFVDRADTLANIPILANPQGVRWKGGAIALTLWIEKMENVIDNSGCAENQKLHLSHPRIKRSIARLGIEGMLRATQPTTIQTAILRAGILTDEAVSCGTLTKGSDKRKGVVKKWLSNGECECAIERSPDPKSYNGYLQEEVFVRSTLMDLKTENPTYLYRLNSKPTKKHFEAIKRVFRYLKGTINMGLWYPKNKRHVTNSCRKLVHQRSKEARNDQIPESENIANDCGCCAQILRKCDPAQRLQIDFNKIPSVLYILTKGITKERFRNIIFHAPVHEEFRPLTLSKRSSEVEDE</sequence>
<keyword evidence="2" id="KW-1185">Reference proteome</keyword>
<evidence type="ECO:0000313" key="1">
    <source>
        <dbReference type="EMBL" id="GJT23432.1"/>
    </source>
</evidence>
<proteinExistence type="predicted"/>
<evidence type="ECO:0008006" key="3">
    <source>
        <dbReference type="Google" id="ProtNLM"/>
    </source>
</evidence>
<name>A0ABQ5CBB9_9ASTR</name>
<dbReference type="Proteomes" id="UP001151760">
    <property type="component" value="Unassembled WGS sequence"/>
</dbReference>
<evidence type="ECO:0000313" key="2">
    <source>
        <dbReference type="Proteomes" id="UP001151760"/>
    </source>
</evidence>
<dbReference type="EMBL" id="BQNB010014054">
    <property type="protein sequence ID" value="GJT23432.1"/>
    <property type="molecule type" value="Genomic_DNA"/>
</dbReference>